<dbReference type="GO" id="GO:0016810">
    <property type="term" value="F:hydrolase activity, acting on carbon-nitrogen (but not peptide) bonds"/>
    <property type="evidence" value="ECO:0007669"/>
    <property type="project" value="InterPro"/>
</dbReference>
<organism evidence="3 4">
    <name type="scientific">Modestobacter roseus</name>
    <dbReference type="NCBI Taxonomy" id="1181884"/>
    <lineage>
        <taxon>Bacteria</taxon>
        <taxon>Bacillati</taxon>
        <taxon>Actinomycetota</taxon>
        <taxon>Actinomycetes</taxon>
        <taxon>Geodermatophilales</taxon>
        <taxon>Geodermatophilaceae</taxon>
        <taxon>Modestobacter</taxon>
    </lineage>
</organism>
<dbReference type="EMBL" id="VLKF01000001">
    <property type="protein sequence ID" value="TWH73938.1"/>
    <property type="molecule type" value="Genomic_DNA"/>
</dbReference>
<dbReference type="Pfam" id="PF07969">
    <property type="entry name" value="Amidohydro_3"/>
    <property type="match status" value="1"/>
</dbReference>
<proteinExistence type="predicted"/>
<evidence type="ECO:0000256" key="1">
    <source>
        <dbReference type="SAM" id="MobiDB-lite"/>
    </source>
</evidence>
<dbReference type="OrthoDB" id="3238066at2"/>
<evidence type="ECO:0000259" key="2">
    <source>
        <dbReference type="Pfam" id="PF07969"/>
    </source>
</evidence>
<dbReference type="Proteomes" id="UP000321490">
    <property type="component" value="Unassembled WGS sequence"/>
</dbReference>
<dbReference type="AlphaFoldDB" id="A0A562ISL6"/>
<dbReference type="PANTHER" id="PTHR22642">
    <property type="entry name" value="IMIDAZOLONEPROPIONASE"/>
    <property type="match status" value="1"/>
</dbReference>
<accession>A0A562ISL6</accession>
<dbReference type="PANTHER" id="PTHR22642:SF2">
    <property type="entry name" value="PROTEIN LONG AFTER FAR-RED 3"/>
    <property type="match status" value="1"/>
</dbReference>
<feature type="region of interest" description="Disordered" evidence="1">
    <location>
        <begin position="504"/>
        <end position="550"/>
    </location>
</feature>
<dbReference type="SUPFAM" id="SSF51338">
    <property type="entry name" value="Composite domain of metallo-dependent hydrolases"/>
    <property type="match status" value="1"/>
</dbReference>
<name>A0A562ISL6_9ACTN</name>
<dbReference type="RefSeq" id="WP_153360241.1">
    <property type="nucleotide sequence ID" value="NZ_ML762492.1"/>
</dbReference>
<dbReference type="InterPro" id="IPR013108">
    <property type="entry name" value="Amidohydro_3"/>
</dbReference>
<dbReference type="InterPro" id="IPR032466">
    <property type="entry name" value="Metal_Hydrolase"/>
</dbReference>
<keyword evidence="4" id="KW-1185">Reference proteome</keyword>
<reference evidence="3 4" key="1">
    <citation type="submission" date="2019-07" db="EMBL/GenBank/DDBJ databases">
        <title>R&amp;d 2014.</title>
        <authorList>
            <person name="Klenk H.-P."/>
        </authorList>
    </citation>
    <scope>NUCLEOTIDE SEQUENCE [LARGE SCALE GENOMIC DNA]</scope>
    <source>
        <strain evidence="3 4">DSM 45764</strain>
    </source>
</reference>
<feature type="compositionally biased region" description="Low complexity" evidence="1">
    <location>
        <begin position="540"/>
        <end position="550"/>
    </location>
</feature>
<dbReference type="Gene3D" id="2.30.40.10">
    <property type="entry name" value="Urease, subunit C, domain 1"/>
    <property type="match status" value="1"/>
</dbReference>
<comment type="caution">
    <text evidence="3">The sequence shown here is derived from an EMBL/GenBank/DDBJ whole genome shotgun (WGS) entry which is preliminary data.</text>
</comment>
<sequence>MSGLLLRRARLGTAVRDVLVTAGRVVAIADDLSGGAPGLDRLPDGVEVVDLDGAVLLPGLRDAHVHLEQWAAARRRIDVSTAGSAEQVAAMIAAVVAAAPPAGDAVVVAQGFRDALWTTGPDAAVLDAALPGLPVVVVSGDLHTAWCSTAAVRWLGLRTADGVLREHEAMRVYAAAESAGPDVRDEWVLAATDAAAARGVTAVVDLEFDDLVTSWVRRAALRPGGPAVRVAAGVYVDRLDDVLAAGLRSGDPLPGLTDPVAADRVRLGPLKVFVDGSLGTRTAYCSHAYPGVTGPEAHGLLRTPPAELERLLRRASAAGLDLAVHAIGDRATAVALDGFAAVGAPGRIEHAQQVADRDLPRFAELGVVASVQPRHAVDDRDAADLHWAGATGTAFPYGALAGAGAELALGSDAPVAALDPWDGIAAAVHRSLDERAAWHPEQHLDLAVALRAASGGRDAVRVGDVADLVVVAEPPATVLARDGAAGLRTTEVLATLVGGRFTHRGGELGQGRLRTTGGRGARSRVGSPAQEPSAPGGEGARVAGAGPAGP</sequence>
<gene>
    <name evidence="3" type="ORF">JD78_02467</name>
</gene>
<evidence type="ECO:0000313" key="3">
    <source>
        <dbReference type="EMBL" id="TWH73938.1"/>
    </source>
</evidence>
<dbReference type="Gene3D" id="3.10.310.70">
    <property type="match status" value="1"/>
</dbReference>
<evidence type="ECO:0000313" key="4">
    <source>
        <dbReference type="Proteomes" id="UP000321490"/>
    </source>
</evidence>
<dbReference type="InterPro" id="IPR011059">
    <property type="entry name" value="Metal-dep_hydrolase_composite"/>
</dbReference>
<feature type="domain" description="Amidohydrolase 3" evidence="2">
    <location>
        <begin position="47"/>
        <end position="502"/>
    </location>
</feature>
<dbReference type="Gene3D" id="3.20.20.140">
    <property type="entry name" value="Metal-dependent hydrolases"/>
    <property type="match status" value="1"/>
</dbReference>
<protein>
    <recommendedName>
        <fullName evidence="2">Amidohydrolase 3 domain-containing protein</fullName>
    </recommendedName>
</protein>
<dbReference type="SUPFAM" id="SSF51556">
    <property type="entry name" value="Metallo-dependent hydrolases"/>
    <property type="match status" value="1"/>
</dbReference>